<dbReference type="EMBL" id="CAKLDI010000001">
    <property type="protein sequence ID" value="CAH0533192.1"/>
    <property type="molecule type" value="Genomic_DNA"/>
</dbReference>
<sequence>MTDSSDLFSRFNVLDQLLSQTQNLWQQRPFHWLDLPWRQTHPALCTWLDELSMADLQALKESDSLMSVLHAWIPELSLLHYFSELPTISPQHITLPARIETGVPGRKWQQVCAFAGALTQPHPRPWLEWCAGKGHLGRVLGMMSSQPVVSLEWQKKLCDDGNQMAERDGVAQTFVHGDAFSDSGRALCQSAQSAVALHACGDLHVTLIQAASQAKTQHIAISPCCYHLIQSPRYQPLSQAAQQSMLVLEKADLKLALQETVTAGQHTQRKGALEVSYRLGFDAMQRHALNHDSYMPLPNVQKSLLQEGEAGFADFCRWAVAQKAVAIDLDDYDLAAFLAQGQARAALVAKMELIQQVFRRPLELWLCLDRSCYLEEQGYQVTLSTFCERALTPRNILIEATLIS</sequence>
<accession>A0ABM8ZSA9</accession>
<name>A0ABM8ZSA9_9VIBR</name>
<comment type="caution">
    <text evidence="2">The sequence shown here is derived from an EMBL/GenBank/DDBJ whole genome shotgun (WGS) entry which is preliminary data.</text>
</comment>
<dbReference type="PANTHER" id="PTHR13369">
    <property type="match status" value="1"/>
</dbReference>
<dbReference type="Proteomes" id="UP000838672">
    <property type="component" value="Unassembled WGS sequence"/>
</dbReference>
<reference evidence="2" key="1">
    <citation type="submission" date="2021-11" db="EMBL/GenBank/DDBJ databases">
        <authorList>
            <person name="Rodrigo-Torres L."/>
            <person name="Arahal R. D."/>
            <person name="Lucena T."/>
        </authorList>
    </citation>
    <scope>NUCLEOTIDE SEQUENCE</scope>
    <source>
        <strain evidence="2">CECT 7929</strain>
    </source>
</reference>
<evidence type="ECO:0000313" key="3">
    <source>
        <dbReference type="Proteomes" id="UP000838672"/>
    </source>
</evidence>
<organism evidence="2 3">
    <name type="scientific">Vibrio stylophorae</name>
    <dbReference type="NCBI Taxonomy" id="659351"/>
    <lineage>
        <taxon>Bacteria</taxon>
        <taxon>Pseudomonadati</taxon>
        <taxon>Pseudomonadota</taxon>
        <taxon>Gammaproteobacteria</taxon>
        <taxon>Vibrionales</taxon>
        <taxon>Vibrionaceae</taxon>
        <taxon>Vibrio</taxon>
    </lineage>
</organism>
<evidence type="ECO:0000259" key="1">
    <source>
        <dbReference type="Pfam" id="PF13679"/>
    </source>
</evidence>
<dbReference type="InterPro" id="IPR025714">
    <property type="entry name" value="Methyltranfer_dom"/>
</dbReference>
<gene>
    <name evidence="2" type="ORF">VST7929_01054</name>
</gene>
<proteinExistence type="predicted"/>
<keyword evidence="3" id="KW-1185">Reference proteome</keyword>
<evidence type="ECO:0000313" key="2">
    <source>
        <dbReference type="EMBL" id="CAH0533192.1"/>
    </source>
</evidence>
<feature type="domain" description="Methyltransferase" evidence="1">
    <location>
        <begin position="121"/>
        <end position="231"/>
    </location>
</feature>
<dbReference type="PANTHER" id="PTHR13369:SF0">
    <property type="entry name" value="GLUTATHIONE S-TRANSFERASE C-TERMINAL DOMAIN-CONTAINING PROTEIN"/>
    <property type="match status" value="1"/>
</dbReference>
<dbReference type="Pfam" id="PF13679">
    <property type="entry name" value="Methyltransf_32"/>
    <property type="match status" value="1"/>
</dbReference>
<protein>
    <recommendedName>
        <fullName evidence="1">Methyltransferase domain-containing protein</fullName>
    </recommendedName>
</protein>
<dbReference type="RefSeq" id="WP_237465477.1">
    <property type="nucleotide sequence ID" value="NZ_CAKLDI010000001.1"/>
</dbReference>